<dbReference type="Gene3D" id="3.40.50.300">
    <property type="entry name" value="P-loop containing nucleotide triphosphate hydrolases"/>
    <property type="match status" value="1"/>
</dbReference>
<dbReference type="InterPro" id="IPR011990">
    <property type="entry name" value="TPR-like_helical_dom_sf"/>
</dbReference>
<comment type="caution">
    <text evidence="1">The sequence shown here is derived from an EMBL/GenBank/DDBJ whole genome shotgun (WGS) entry which is preliminary data.</text>
</comment>
<dbReference type="PANTHER" id="PTHR47691:SF3">
    <property type="entry name" value="HTH-TYPE TRANSCRIPTIONAL REGULATOR RV0890C-RELATED"/>
    <property type="match status" value="1"/>
</dbReference>
<evidence type="ECO:0000313" key="1">
    <source>
        <dbReference type="EMBL" id="MFC0547372.1"/>
    </source>
</evidence>
<dbReference type="RefSeq" id="WP_273937603.1">
    <property type="nucleotide sequence ID" value="NZ_CP097263.1"/>
</dbReference>
<dbReference type="SUPFAM" id="SSF48452">
    <property type="entry name" value="TPR-like"/>
    <property type="match status" value="1"/>
</dbReference>
<dbReference type="Proteomes" id="UP001589810">
    <property type="component" value="Unassembled WGS sequence"/>
</dbReference>
<keyword evidence="2" id="KW-1185">Reference proteome</keyword>
<dbReference type="InterPro" id="IPR019734">
    <property type="entry name" value="TPR_rpt"/>
</dbReference>
<organism evidence="1 2">
    <name type="scientific">Kutzneria chonburiensis</name>
    <dbReference type="NCBI Taxonomy" id="1483604"/>
    <lineage>
        <taxon>Bacteria</taxon>
        <taxon>Bacillati</taxon>
        <taxon>Actinomycetota</taxon>
        <taxon>Actinomycetes</taxon>
        <taxon>Pseudonocardiales</taxon>
        <taxon>Pseudonocardiaceae</taxon>
        <taxon>Kutzneria</taxon>
    </lineage>
</organism>
<evidence type="ECO:0000313" key="2">
    <source>
        <dbReference type="Proteomes" id="UP001589810"/>
    </source>
</evidence>
<dbReference type="SMART" id="SM00028">
    <property type="entry name" value="TPR"/>
    <property type="match status" value="4"/>
</dbReference>
<reference evidence="1 2" key="1">
    <citation type="submission" date="2024-09" db="EMBL/GenBank/DDBJ databases">
        <authorList>
            <person name="Sun Q."/>
            <person name="Mori K."/>
        </authorList>
    </citation>
    <scope>NUCLEOTIDE SEQUENCE [LARGE SCALE GENOMIC DNA]</scope>
    <source>
        <strain evidence="1 2">TBRC 1432</strain>
    </source>
</reference>
<proteinExistence type="predicted"/>
<name>A0ABV6N480_9PSEU</name>
<gene>
    <name evidence="1" type="ORF">ACFFH7_38095</name>
</gene>
<protein>
    <submittedName>
        <fullName evidence="1">NB-ARC domain-containing protein</fullName>
    </submittedName>
</protein>
<dbReference type="PANTHER" id="PTHR47691">
    <property type="entry name" value="REGULATOR-RELATED"/>
    <property type="match status" value="1"/>
</dbReference>
<dbReference type="PRINTS" id="PR00364">
    <property type="entry name" value="DISEASERSIST"/>
</dbReference>
<dbReference type="Gene3D" id="1.25.40.10">
    <property type="entry name" value="Tetratricopeptide repeat domain"/>
    <property type="match status" value="2"/>
</dbReference>
<dbReference type="InterPro" id="IPR027417">
    <property type="entry name" value="P-loop_NTPase"/>
</dbReference>
<dbReference type="EMBL" id="JBHLUD010000013">
    <property type="protein sequence ID" value="MFC0547372.1"/>
    <property type="molecule type" value="Genomic_DNA"/>
</dbReference>
<sequence>MGKERVSTAVGTRAWVMPKEIDELFGSATVNTVASGRFDNVVQAREINGGVHLHPPPDDRPVPGHLPPRPRMFAGRERETRQLAAALTRAGVAMICGAGGIGKTWLALNWAYENIGRFPDGQLFADLRGFDAAGEPKTAYVVLHFFLQALGVESGRIPVDVDGMACLYRSLVAGRKMLVLLDNVRDIGQVTPLLPGSSSCAVVITGRSRLVGLLVQHDAQLVPMDVLSETEAHTLLTRRLGSDRMAGEPAAVAELLVSCAGLPLALGVVAGRATAHPRFTLTRLAEELRDAATRLGVLDEHDPTMSLSAVFSWSYAALTDREAETFLLMCLAPGQDLSLPAVASLVGRSTEHTAVMLRELERVSLVQEHVPGRFRVHDLIRLYGGQQARQTPPRPGPEVALRRLVDFYLHTGRAADQLLDPDSQPVDIEPATNGVRPAVLLSRPAAMEWFEVEHSQLVAVQEFAHRAGWRQHVWQLAWIQHAYHWWRGHLHHDLAIWRLAHEAVEGIDEPAAKAIVHQMLGYAYSRLGVHQQALRLVADAIHFAGETDSLAHKAAAHHAAAQVWGQQGDTAEALRHAAAALRIYRAIRAPLREAFALNLIGNFAVRLGDFDLARRSYEPALSLFSAHQYRPGEATILDSLGRLADAVGHTEALGHYERAFELRHELGDTYAAAETLERLGRTYRALDQNGRARAAWRHALKLYRAQRRSEDADRVTSQLELLKAR</sequence>
<dbReference type="SUPFAM" id="SSF52540">
    <property type="entry name" value="P-loop containing nucleoside triphosphate hydrolases"/>
    <property type="match status" value="1"/>
</dbReference>
<accession>A0ABV6N480</accession>